<dbReference type="EMBL" id="JBCEZU010000221">
    <property type="protein sequence ID" value="KAK9522346.1"/>
    <property type="molecule type" value="Genomic_DNA"/>
</dbReference>
<comment type="caution">
    <text evidence="1">The sequence shown here is derived from an EMBL/GenBank/DDBJ whole genome shotgun (WGS) entry which is preliminary data.</text>
</comment>
<name>A0AAW1EIZ6_ZOAVI</name>
<gene>
    <name evidence="1" type="ORF">VZT92_018819</name>
</gene>
<organism evidence="1 2">
    <name type="scientific">Zoarces viviparus</name>
    <name type="common">Viviparous eelpout</name>
    <name type="synonym">Blennius viviparus</name>
    <dbReference type="NCBI Taxonomy" id="48416"/>
    <lineage>
        <taxon>Eukaryota</taxon>
        <taxon>Metazoa</taxon>
        <taxon>Chordata</taxon>
        <taxon>Craniata</taxon>
        <taxon>Vertebrata</taxon>
        <taxon>Euteleostomi</taxon>
        <taxon>Actinopterygii</taxon>
        <taxon>Neopterygii</taxon>
        <taxon>Teleostei</taxon>
        <taxon>Neoteleostei</taxon>
        <taxon>Acanthomorphata</taxon>
        <taxon>Eupercaria</taxon>
        <taxon>Perciformes</taxon>
        <taxon>Cottioidei</taxon>
        <taxon>Zoarcales</taxon>
        <taxon>Zoarcidae</taxon>
        <taxon>Zoarcinae</taxon>
        <taxon>Zoarces</taxon>
    </lineage>
</organism>
<evidence type="ECO:0000313" key="2">
    <source>
        <dbReference type="Proteomes" id="UP001488805"/>
    </source>
</evidence>
<keyword evidence="2" id="KW-1185">Reference proteome</keyword>
<evidence type="ECO:0008006" key="3">
    <source>
        <dbReference type="Google" id="ProtNLM"/>
    </source>
</evidence>
<sequence>MLPLAQIMENNQVHYHNYADDTQIYITMSPGDYNPIKGLGLCKKSIRKLQLIQNAAARVLTKTRRVDHITPVLRSLHWLPVQQRIDFKILLLVYKALNGLGPKYISDLLLPYEPSRPLRSSGTGLLSVPRVRTKHGEAAFSFSAPHIWNKVPESCRSAETLSSFKSRLKTFLFAAAFN</sequence>
<proteinExistence type="predicted"/>
<dbReference type="Proteomes" id="UP001488805">
    <property type="component" value="Unassembled WGS sequence"/>
</dbReference>
<evidence type="ECO:0000313" key="1">
    <source>
        <dbReference type="EMBL" id="KAK9522346.1"/>
    </source>
</evidence>
<accession>A0AAW1EIZ6</accession>
<dbReference type="AlphaFoldDB" id="A0AAW1EIZ6"/>
<reference evidence="1 2" key="1">
    <citation type="journal article" date="2024" name="Genome Biol. Evol.">
        <title>Chromosome-level genome assembly of the viviparous eelpout Zoarces viviparus.</title>
        <authorList>
            <person name="Fuhrmann N."/>
            <person name="Brasseur M.V."/>
            <person name="Bakowski C.E."/>
            <person name="Podsiadlowski L."/>
            <person name="Prost S."/>
            <person name="Krehenwinkel H."/>
            <person name="Mayer C."/>
        </authorList>
    </citation>
    <scope>NUCLEOTIDE SEQUENCE [LARGE SCALE GENOMIC DNA]</scope>
    <source>
        <strain evidence="1">NO-MEL_2022_Ind0_liver</strain>
    </source>
</reference>
<protein>
    <recommendedName>
        <fullName evidence="3">Reverse transcriptase domain-containing protein</fullName>
    </recommendedName>
</protein>